<keyword evidence="2" id="KW-0812">Transmembrane</keyword>
<dbReference type="AlphaFoldDB" id="A0A2W2HJG9"/>
<feature type="chain" id="PRO_5016016682" description="Secreted protein" evidence="3">
    <location>
        <begin position="34"/>
        <end position="763"/>
    </location>
</feature>
<feature type="signal peptide" evidence="3">
    <location>
        <begin position="1"/>
        <end position="33"/>
    </location>
</feature>
<sequence>MRRAPYTDPGRHVIVKALLTTVTAALLAVPAAAASSVSTASAVSVRQAPPLVIESISPDTPRERNQEIKISGTYTNTTGAPQAGLRIQLRYSGQPFAGRSEMESYAEGLMTWRDRGSITRFTQVPVLAAGAKQQWEFSVTPAIIEMWRFGVYPLAVEVLGPNQETVAIQRTFVVYAPKDERVARTRLAVVLPVLDQRPRRSVDQTFLNDDLRGGLAEGGRLADMLALVRGSATAKGVSWLVDPALLDDVNAMARDYTVDTGDERKQRPAEPAAAPWLAGMRTALAKASVFATPYADPDVAALVHRGLDGVTRGALTTGAEVAQSMLGRAVPTDLNWPVSGALDLDALDELAVGGVKTVLLDQGNLPAAPSATTTPDAAATISSVNGPVTALVADQTLSEILSSDVAVPGADLLAKQRFLAETAMITAEAPQKGRTVVAAPSRQWHPDPAFVSGLLGRTAKLPWLSPVSITSIKPTAPRTARVGLTYTDEDRREELGKGYLASVRRTERQAQLTADVTDDANDRHGFERPLLRLASSAWRGKTGDARTAVEHIDEAVSDQIEEVAITGTEQPRTLAGDNGVVPISVHNSLNKTVALRIDVKSTSPRQLEIKDFSRAIQISPRGSQTVQVPLTSHVSGETTVTVQLRTESGKRYGPPIELTVRTTGYAGIALVIVGGALSVMLAAVALRMMRRRRAGRRRAPAGSAQPAPARSAPAQQASQSASQSAEQTADVTKPVARPPASPLPEGTEERAERVSGRRPGPPA</sequence>
<evidence type="ECO:0000313" key="5">
    <source>
        <dbReference type="Proteomes" id="UP000248544"/>
    </source>
</evidence>
<organism evidence="4 5">
    <name type="scientific">Spongiactinospora gelatinilytica</name>
    <dbReference type="NCBI Taxonomy" id="2666298"/>
    <lineage>
        <taxon>Bacteria</taxon>
        <taxon>Bacillati</taxon>
        <taxon>Actinomycetota</taxon>
        <taxon>Actinomycetes</taxon>
        <taxon>Streptosporangiales</taxon>
        <taxon>Streptosporangiaceae</taxon>
        <taxon>Spongiactinospora</taxon>
    </lineage>
</organism>
<evidence type="ECO:0000256" key="3">
    <source>
        <dbReference type="SAM" id="SignalP"/>
    </source>
</evidence>
<dbReference type="EMBL" id="POUA01000065">
    <property type="protein sequence ID" value="PZG49818.1"/>
    <property type="molecule type" value="Genomic_DNA"/>
</dbReference>
<gene>
    <name evidence="4" type="ORF">C1I98_11325</name>
</gene>
<feature type="compositionally biased region" description="Low complexity" evidence="1">
    <location>
        <begin position="700"/>
        <end position="725"/>
    </location>
</feature>
<keyword evidence="3" id="KW-0732">Signal</keyword>
<comment type="caution">
    <text evidence="4">The sequence shown here is derived from an EMBL/GenBank/DDBJ whole genome shotgun (WGS) entry which is preliminary data.</text>
</comment>
<evidence type="ECO:0008006" key="6">
    <source>
        <dbReference type="Google" id="ProtNLM"/>
    </source>
</evidence>
<feature type="region of interest" description="Disordered" evidence="1">
    <location>
        <begin position="694"/>
        <end position="763"/>
    </location>
</feature>
<accession>A0A2W2HJG9</accession>
<keyword evidence="2" id="KW-1133">Transmembrane helix</keyword>
<evidence type="ECO:0000256" key="2">
    <source>
        <dbReference type="SAM" id="Phobius"/>
    </source>
</evidence>
<name>A0A2W2HJG9_9ACTN</name>
<dbReference type="Pfam" id="PF19516">
    <property type="entry name" value="DUF6049"/>
    <property type="match status" value="1"/>
</dbReference>
<evidence type="ECO:0000313" key="4">
    <source>
        <dbReference type="EMBL" id="PZG49818.1"/>
    </source>
</evidence>
<dbReference type="Proteomes" id="UP000248544">
    <property type="component" value="Unassembled WGS sequence"/>
</dbReference>
<dbReference type="RefSeq" id="WP_111167127.1">
    <property type="nucleotide sequence ID" value="NZ_POUA01000065.1"/>
</dbReference>
<feature type="transmembrane region" description="Helical" evidence="2">
    <location>
        <begin position="665"/>
        <end position="688"/>
    </location>
</feature>
<reference evidence="4 5" key="1">
    <citation type="submission" date="2018-01" db="EMBL/GenBank/DDBJ databases">
        <title>Draft genome sequence of Sphaerisporangium sp. 7K107.</title>
        <authorList>
            <person name="Sahin N."/>
            <person name="Saygin H."/>
            <person name="Ay H."/>
        </authorList>
    </citation>
    <scope>NUCLEOTIDE SEQUENCE [LARGE SCALE GENOMIC DNA]</scope>
    <source>
        <strain evidence="4 5">7K107</strain>
    </source>
</reference>
<dbReference type="InterPro" id="IPR046112">
    <property type="entry name" value="DUF6049"/>
</dbReference>
<keyword evidence="5" id="KW-1185">Reference proteome</keyword>
<evidence type="ECO:0000256" key="1">
    <source>
        <dbReference type="SAM" id="MobiDB-lite"/>
    </source>
</evidence>
<protein>
    <recommendedName>
        <fullName evidence="6">Secreted protein</fullName>
    </recommendedName>
</protein>
<proteinExistence type="predicted"/>
<keyword evidence="2" id="KW-0472">Membrane</keyword>